<comment type="similarity">
    <text evidence="2 7">Belongs to the peptidase M14 family.</text>
</comment>
<evidence type="ECO:0000256" key="2">
    <source>
        <dbReference type="ARBA" id="ARBA00005988"/>
    </source>
</evidence>
<evidence type="ECO:0000313" key="9">
    <source>
        <dbReference type="EMBL" id="CAA9280106.1"/>
    </source>
</evidence>
<dbReference type="GO" id="GO:0005615">
    <property type="term" value="C:extracellular space"/>
    <property type="evidence" value="ECO:0007669"/>
    <property type="project" value="TreeGrafter"/>
</dbReference>
<proteinExistence type="inferred from homology"/>
<feature type="domain" description="Peptidase M14" evidence="8">
    <location>
        <begin position="149"/>
        <end position="470"/>
    </location>
</feature>
<keyword evidence="5" id="KW-0862">Zinc</keyword>
<dbReference type="InterPro" id="IPR000834">
    <property type="entry name" value="Peptidase_M14"/>
</dbReference>
<comment type="cofactor">
    <cofactor evidence="1">
        <name>Zn(2+)</name>
        <dbReference type="ChEBI" id="CHEBI:29105"/>
    </cofactor>
</comment>
<name>A0A6J4JHB8_9PROT</name>
<dbReference type="AlphaFoldDB" id="A0A6J4JHB8"/>
<evidence type="ECO:0000256" key="7">
    <source>
        <dbReference type="PROSITE-ProRule" id="PRU01379"/>
    </source>
</evidence>
<dbReference type="Pfam" id="PF00246">
    <property type="entry name" value="Peptidase_M14"/>
    <property type="match status" value="1"/>
</dbReference>
<evidence type="ECO:0000256" key="1">
    <source>
        <dbReference type="ARBA" id="ARBA00001947"/>
    </source>
</evidence>
<keyword evidence="4" id="KW-0378">Hydrolase</keyword>
<dbReference type="PROSITE" id="PS52035">
    <property type="entry name" value="PEPTIDASE_M14"/>
    <property type="match status" value="1"/>
</dbReference>
<dbReference type="InterPro" id="IPR025282">
    <property type="entry name" value="DUF4214"/>
</dbReference>
<dbReference type="GO" id="GO:0006508">
    <property type="term" value="P:proteolysis"/>
    <property type="evidence" value="ECO:0007669"/>
    <property type="project" value="UniProtKB-KW"/>
</dbReference>
<comment type="caution">
    <text evidence="7">Lacks conserved residue(s) required for the propagation of feature annotation.</text>
</comment>
<sequence>MTIAENADAGDVVQTLYLSLLGRAADPAARDFLTRFVDLGNPAAVAALGDVFVSSEEFQNSSAAGSSESYVRSVYFNLFDRTPDVGEVELWTGRLDGQGLDRADLPAAVLEAARESDLEAYEAKLFIADYFTDQTERGGYLPDALTRPGLRGNEELYADLNRLDAEYDTLSLEVVGQSLDARPLYAATVGTGEASLLFITQQHGDEPIGTEAAMLFLDFLAGDTDLAQSLRDEVTVTVVPRVNPDGFARWEREVGGERGLVDPRLNNNEVDLNRTYDPAAPFSADVAPESVAVRELLARLDPDFVFDYHGQGNYRDAEGELDTMSVLWPTNTGVDPAIVEASKRAVAAIAASLEGYDYDQLTLYPGADTASIARNGFSLAGTPGVLVEQRFGQEMFELSRGLDVDYSALISALALEGFITMRGLVEAAANGSIETLDPSLAEQIPQRSPSVPYADLYGDDRYGAESLLIA</sequence>
<dbReference type="EMBL" id="CADCTG010000281">
    <property type="protein sequence ID" value="CAA9280106.1"/>
    <property type="molecule type" value="Genomic_DNA"/>
</dbReference>
<dbReference type="SUPFAM" id="SSF53187">
    <property type="entry name" value="Zn-dependent exopeptidases"/>
    <property type="match status" value="1"/>
</dbReference>
<dbReference type="GO" id="GO:0004181">
    <property type="term" value="F:metallocarboxypeptidase activity"/>
    <property type="evidence" value="ECO:0007669"/>
    <property type="project" value="InterPro"/>
</dbReference>
<evidence type="ECO:0000256" key="4">
    <source>
        <dbReference type="ARBA" id="ARBA00022801"/>
    </source>
</evidence>
<dbReference type="Pfam" id="PF13946">
    <property type="entry name" value="DUF4214"/>
    <property type="match status" value="1"/>
</dbReference>
<organism evidence="9">
    <name type="scientific">uncultured Acetobacteraceae bacterium</name>
    <dbReference type="NCBI Taxonomy" id="169975"/>
    <lineage>
        <taxon>Bacteria</taxon>
        <taxon>Pseudomonadati</taxon>
        <taxon>Pseudomonadota</taxon>
        <taxon>Alphaproteobacteria</taxon>
        <taxon>Acetobacterales</taxon>
        <taxon>Acetobacteraceae</taxon>
        <taxon>environmental samples</taxon>
    </lineage>
</organism>
<accession>A0A6J4JHB8</accession>
<evidence type="ECO:0000256" key="5">
    <source>
        <dbReference type="ARBA" id="ARBA00022833"/>
    </source>
</evidence>
<dbReference type="GO" id="GO:0008270">
    <property type="term" value="F:zinc ion binding"/>
    <property type="evidence" value="ECO:0007669"/>
    <property type="project" value="InterPro"/>
</dbReference>
<evidence type="ECO:0000256" key="3">
    <source>
        <dbReference type="ARBA" id="ARBA00022670"/>
    </source>
</evidence>
<dbReference type="SMART" id="SM00631">
    <property type="entry name" value="Zn_pept"/>
    <property type="match status" value="1"/>
</dbReference>
<protein>
    <recommendedName>
        <fullName evidence="8">Peptidase M14 domain-containing protein</fullName>
    </recommendedName>
</protein>
<dbReference type="Gene3D" id="3.40.630.10">
    <property type="entry name" value="Zn peptidases"/>
    <property type="match status" value="1"/>
</dbReference>
<keyword evidence="6" id="KW-0482">Metalloprotease</keyword>
<dbReference type="PANTHER" id="PTHR11705">
    <property type="entry name" value="PROTEASE FAMILY M14 CARBOXYPEPTIDASE A,B"/>
    <property type="match status" value="1"/>
</dbReference>
<keyword evidence="3" id="KW-0645">Protease</keyword>
<reference evidence="9" key="1">
    <citation type="submission" date="2020-02" db="EMBL/GenBank/DDBJ databases">
        <authorList>
            <person name="Meier V. D."/>
        </authorList>
    </citation>
    <scope>NUCLEOTIDE SEQUENCE</scope>
    <source>
        <strain evidence="9">AVDCRST_MAG08</strain>
    </source>
</reference>
<dbReference type="PANTHER" id="PTHR11705:SF143">
    <property type="entry name" value="SLL0236 PROTEIN"/>
    <property type="match status" value="1"/>
</dbReference>
<evidence type="ECO:0000256" key="6">
    <source>
        <dbReference type="ARBA" id="ARBA00023049"/>
    </source>
</evidence>
<evidence type="ECO:0000259" key="8">
    <source>
        <dbReference type="PROSITE" id="PS52035"/>
    </source>
</evidence>
<gene>
    <name evidence="9" type="ORF">AVDCRST_MAG08-3674</name>
</gene>